<sequence length="107" mass="11877">MGQPTCAAEEQLQAKMEQEMAAARAQPENDEDFDGVTASYVRALVQGQECERTQQRIQVLVSRLDGVEHVLQVEPDCSLHDFKRLLVKNGLAREGLAVEMILEGVPL</sequence>
<evidence type="ECO:0000313" key="2">
    <source>
        <dbReference type="Proteomes" id="UP000649617"/>
    </source>
</evidence>
<evidence type="ECO:0008006" key="3">
    <source>
        <dbReference type="Google" id="ProtNLM"/>
    </source>
</evidence>
<feature type="non-terminal residue" evidence="1">
    <location>
        <position position="1"/>
    </location>
</feature>
<dbReference type="OrthoDB" id="342730at2759"/>
<dbReference type="AlphaFoldDB" id="A0A812LZB5"/>
<keyword evidence="2" id="KW-1185">Reference proteome</keyword>
<reference evidence="1" key="1">
    <citation type="submission" date="2021-02" db="EMBL/GenBank/DDBJ databases">
        <authorList>
            <person name="Dougan E. K."/>
            <person name="Rhodes N."/>
            <person name="Thang M."/>
            <person name="Chan C."/>
        </authorList>
    </citation>
    <scope>NUCLEOTIDE SEQUENCE</scope>
</reference>
<dbReference type="EMBL" id="CAJNIZ010006390">
    <property type="protein sequence ID" value="CAE7249579.1"/>
    <property type="molecule type" value="Genomic_DNA"/>
</dbReference>
<gene>
    <name evidence="1" type="ORF">SPIL2461_LOCUS4726</name>
</gene>
<name>A0A812LZB5_SYMPI</name>
<evidence type="ECO:0000313" key="1">
    <source>
        <dbReference type="EMBL" id="CAE7249579.1"/>
    </source>
</evidence>
<organism evidence="1 2">
    <name type="scientific">Symbiodinium pilosum</name>
    <name type="common">Dinoflagellate</name>
    <dbReference type="NCBI Taxonomy" id="2952"/>
    <lineage>
        <taxon>Eukaryota</taxon>
        <taxon>Sar</taxon>
        <taxon>Alveolata</taxon>
        <taxon>Dinophyceae</taxon>
        <taxon>Suessiales</taxon>
        <taxon>Symbiodiniaceae</taxon>
        <taxon>Symbiodinium</taxon>
    </lineage>
</organism>
<comment type="caution">
    <text evidence="1">The sequence shown here is derived from an EMBL/GenBank/DDBJ whole genome shotgun (WGS) entry which is preliminary data.</text>
</comment>
<accession>A0A812LZB5</accession>
<dbReference type="Proteomes" id="UP000649617">
    <property type="component" value="Unassembled WGS sequence"/>
</dbReference>
<protein>
    <recommendedName>
        <fullName evidence="3">Ubiquitin-like domain-containing protein</fullName>
    </recommendedName>
</protein>
<proteinExistence type="predicted"/>
<feature type="non-terminal residue" evidence="1">
    <location>
        <position position="107"/>
    </location>
</feature>